<organism evidence="2 3">
    <name type="scientific">Papaver somniferum</name>
    <name type="common">Opium poppy</name>
    <dbReference type="NCBI Taxonomy" id="3469"/>
    <lineage>
        <taxon>Eukaryota</taxon>
        <taxon>Viridiplantae</taxon>
        <taxon>Streptophyta</taxon>
        <taxon>Embryophyta</taxon>
        <taxon>Tracheophyta</taxon>
        <taxon>Spermatophyta</taxon>
        <taxon>Magnoliopsida</taxon>
        <taxon>Ranunculales</taxon>
        <taxon>Papaveraceae</taxon>
        <taxon>Papaveroideae</taxon>
        <taxon>Papaver</taxon>
    </lineage>
</organism>
<feature type="compositionally biased region" description="Basic and acidic residues" evidence="1">
    <location>
        <begin position="60"/>
        <end position="74"/>
    </location>
</feature>
<dbReference type="OrthoDB" id="10523662at2759"/>
<dbReference type="Gramene" id="RZC64019">
    <property type="protein sequence ID" value="RZC64019"/>
    <property type="gene ID" value="C5167_025781"/>
</dbReference>
<name>A0A4Y7JWC0_PAPSO</name>
<gene>
    <name evidence="2" type="ORF">C5167_025781</name>
</gene>
<evidence type="ECO:0000313" key="2">
    <source>
        <dbReference type="EMBL" id="RZC64019.1"/>
    </source>
</evidence>
<sequence>MKLRSDYVYEYRPTVEEEEEKELVARAVDAAKNVLRSVQSSYDVAAVTPGVDVDQLMPDAYKEEESLEPQRDDDICSTSSTIEYTYPEEEEPSKNSYGDDEDDKVDEEDNEEDEDDDEEDEDDDEEDEDDDNSSMFSDTDYGMIPEGKSLTDEDSESDSDNGNVSKSPVKQLSKDDWVASWNEGDPQEHLTWINVYAYYRKKEKGLGGYGGYGVILRYDDNAKPVAASAKYSADGKSFLYQVLMGIKAGVQLAEDHKLPGRSVRCNSVSVESLIRRAAYYCSNDECRNSYEHDKICRKCEAYLNWVVGCDMGLWPLVQDLKSQKELSLEKYPKACNEAAHYLAKMAKAKHEKKGKSIVQEDEDLGEIVPDKFPGKLIDILWADAFRGMSYYRASSVPW</sequence>
<keyword evidence="3" id="KW-1185">Reference proteome</keyword>
<evidence type="ECO:0000313" key="3">
    <source>
        <dbReference type="Proteomes" id="UP000316621"/>
    </source>
</evidence>
<feature type="compositionally biased region" description="Polar residues" evidence="1">
    <location>
        <begin position="161"/>
        <end position="170"/>
    </location>
</feature>
<protein>
    <submittedName>
        <fullName evidence="2">Uncharacterized protein</fullName>
    </submittedName>
</protein>
<reference evidence="2 3" key="1">
    <citation type="journal article" date="2018" name="Science">
        <title>The opium poppy genome and morphinan production.</title>
        <authorList>
            <person name="Guo L."/>
            <person name="Winzer T."/>
            <person name="Yang X."/>
            <person name="Li Y."/>
            <person name="Ning Z."/>
            <person name="He Z."/>
            <person name="Teodor R."/>
            <person name="Lu Y."/>
            <person name="Bowser T.A."/>
            <person name="Graham I.A."/>
            <person name="Ye K."/>
        </authorList>
    </citation>
    <scope>NUCLEOTIDE SEQUENCE [LARGE SCALE GENOMIC DNA]</scope>
    <source>
        <strain evidence="3">cv. HN1</strain>
        <tissue evidence="2">Leaves</tissue>
    </source>
</reference>
<dbReference type="AlphaFoldDB" id="A0A4Y7JWC0"/>
<proteinExistence type="predicted"/>
<dbReference type="Proteomes" id="UP000316621">
    <property type="component" value="Chromosome 5"/>
</dbReference>
<evidence type="ECO:0000256" key="1">
    <source>
        <dbReference type="SAM" id="MobiDB-lite"/>
    </source>
</evidence>
<accession>A0A4Y7JWC0</accession>
<feature type="compositionally biased region" description="Acidic residues" evidence="1">
    <location>
        <begin position="98"/>
        <end position="132"/>
    </location>
</feature>
<feature type="region of interest" description="Disordered" evidence="1">
    <location>
        <begin position="49"/>
        <end position="170"/>
    </location>
</feature>
<dbReference type="EMBL" id="CM010719">
    <property type="protein sequence ID" value="RZC64019.1"/>
    <property type="molecule type" value="Genomic_DNA"/>
</dbReference>